<sequence>MSVRQGMQRIGLGASLCLMATTASAGTAMAIETTPREDQPLVEKCHRLAIEHNPDHDLKIKQIYDSNLPDYERGEEFELLVSFLGHGNTFHNVTCHVSPEGEVSYKGHDQGGLPSVGS</sequence>
<feature type="signal peptide" evidence="1">
    <location>
        <begin position="1"/>
        <end position="25"/>
    </location>
</feature>
<dbReference type="RefSeq" id="WP_134017478.1">
    <property type="nucleotide sequence ID" value="NZ_SOEC01000006.1"/>
</dbReference>
<dbReference type="Proteomes" id="UP000294489">
    <property type="component" value="Unassembled WGS sequence"/>
</dbReference>
<dbReference type="OrthoDB" id="6173935at2"/>
<keyword evidence="1" id="KW-0732">Signal</keyword>
<name>A0A4R8FZV8_9GAMM</name>
<proteinExistence type="predicted"/>
<feature type="chain" id="PRO_5020423900" evidence="1">
    <location>
        <begin position="26"/>
        <end position="118"/>
    </location>
</feature>
<protein>
    <submittedName>
        <fullName evidence="2">Uncharacterized protein</fullName>
    </submittedName>
</protein>
<reference evidence="2 3" key="1">
    <citation type="submission" date="2019-03" db="EMBL/GenBank/DDBJ databases">
        <title>Freshwater and sediment microbial communities from various areas in North America, analyzing microbe dynamics in response to fracking.</title>
        <authorList>
            <person name="Lamendella R."/>
        </authorList>
    </citation>
    <scope>NUCLEOTIDE SEQUENCE [LARGE SCALE GENOMIC DNA]</scope>
    <source>
        <strain evidence="2 3">6_TX</strain>
    </source>
</reference>
<evidence type="ECO:0000256" key="1">
    <source>
        <dbReference type="SAM" id="SignalP"/>
    </source>
</evidence>
<accession>A0A4R8FZV8</accession>
<evidence type="ECO:0000313" key="3">
    <source>
        <dbReference type="Proteomes" id="UP000294489"/>
    </source>
</evidence>
<dbReference type="AlphaFoldDB" id="A0A4R8FZV8"/>
<evidence type="ECO:0000313" key="2">
    <source>
        <dbReference type="EMBL" id="TDX29853.1"/>
    </source>
</evidence>
<comment type="caution">
    <text evidence="2">The sequence shown here is derived from an EMBL/GenBank/DDBJ whole genome shotgun (WGS) entry which is preliminary data.</text>
</comment>
<dbReference type="EMBL" id="SOEC01000006">
    <property type="protein sequence ID" value="TDX29853.1"/>
    <property type="molecule type" value="Genomic_DNA"/>
</dbReference>
<organism evidence="2 3">
    <name type="scientific">Modicisalibacter xianhensis</name>
    <dbReference type="NCBI Taxonomy" id="442341"/>
    <lineage>
        <taxon>Bacteria</taxon>
        <taxon>Pseudomonadati</taxon>
        <taxon>Pseudomonadota</taxon>
        <taxon>Gammaproteobacteria</taxon>
        <taxon>Oceanospirillales</taxon>
        <taxon>Halomonadaceae</taxon>
        <taxon>Modicisalibacter</taxon>
    </lineage>
</organism>
<gene>
    <name evidence="2" type="ORF">DFO67_10691</name>
</gene>